<dbReference type="Proteomes" id="UP001153269">
    <property type="component" value="Unassembled WGS sequence"/>
</dbReference>
<dbReference type="AlphaFoldDB" id="A0A9N7TIZ2"/>
<feature type="region of interest" description="Disordered" evidence="1">
    <location>
        <begin position="1"/>
        <end position="70"/>
    </location>
</feature>
<accession>A0A9N7TIZ2</accession>
<comment type="caution">
    <text evidence="2">The sequence shown here is derived from an EMBL/GenBank/DDBJ whole genome shotgun (WGS) entry which is preliminary data.</text>
</comment>
<feature type="compositionally biased region" description="Polar residues" evidence="1">
    <location>
        <begin position="56"/>
        <end position="67"/>
    </location>
</feature>
<proteinExistence type="predicted"/>
<organism evidence="2 3">
    <name type="scientific">Pleuronectes platessa</name>
    <name type="common">European plaice</name>
    <dbReference type="NCBI Taxonomy" id="8262"/>
    <lineage>
        <taxon>Eukaryota</taxon>
        <taxon>Metazoa</taxon>
        <taxon>Chordata</taxon>
        <taxon>Craniata</taxon>
        <taxon>Vertebrata</taxon>
        <taxon>Euteleostomi</taxon>
        <taxon>Actinopterygii</taxon>
        <taxon>Neopterygii</taxon>
        <taxon>Teleostei</taxon>
        <taxon>Neoteleostei</taxon>
        <taxon>Acanthomorphata</taxon>
        <taxon>Carangaria</taxon>
        <taxon>Pleuronectiformes</taxon>
        <taxon>Pleuronectoidei</taxon>
        <taxon>Pleuronectidae</taxon>
        <taxon>Pleuronectes</taxon>
    </lineage>
</organism>
<feature type="compositionally biased region" description="Basic and acidic residues" evidence="1">
    <location>
        <begin position="16"/>
        <end position="35"/>
    </location>
</feature>
<dbReference type="EMBL" id="CADEAL010000071">
    <property type="protein sequence ID" value="CAB1413802.1"/>
    <property type="molecule type" value="Genomic_DNA"/>
</dbReference>
<keyword evidence="3" id="KW-1185">Reference proteome</keyword>
<name>A0A9N7TIZ2_PLEPL</name>
<evidence type="ECO:0000313" key="3">
    <source>
        <dbReference type="Proteomes" id="UP001153269"/>
    </source>
</evidence>
<sequence>MASSHRASFPPPTERQSPRESNRSPRERNRVKTEIDGQANALETETETEEEEDVTSYYQSVKSSSTKSQRKHNFPLLLHNDNVSSSTEFDSLQERMKHNISHAAEAKTPSVHVSQATRRLPSTKICRNRLTDQGTSFTFLTPFVHLSLVCSRHPGSGSVSGELQSIRLDEPLKTQEPGAQRIQPVHRPGTRTKSGKHEEIPDLLVMRADSGSAPAALQAPPLARCSPHVPVGVNESDPTTCCCCFTVGK</sequence>
<evidence type="ECO:0000256" key="1">
    <source>
        <dbReference type="SAM" id="MobiDB-lite"/>
    </source>
</evidence>
<feature type="region of interest" description="Disordered" evidence="1">
    <location>
        <begin position="177"/>
        <end position="198"/>
    </location>
</feature>
<protein>
    <submittedName>
        <fullName evidence="2">Uncharacterized protein</fullName>
    </submittedName>
</protein>
<reference evidence="2" key="1">
    <citation type="submission" date="2020-03" db="EMBL/GenBank/DDBJ databases">
        <authorList>
            <person name="Weist P."/>
        </authorList>
    </citation>
    <scope>NUCLEOTIDE SEQUENCE</scope>
</reference>
<feature type="compositionally biased region" description="Acidic residues" evidence="1">
    <location>
        <begin position="44"/>
        <end position="54"/>
    </location>
</feature>
<evidence type="ECO:0000313" key="2">
    <source>
        <dbReference type="EMBL" id="CAB1413802.1"/>
    </source>
</evidence>
<gene>
    <name evidence="2" type="ORF">PLEPLA_LOCUS1504</name>
</gene>